<organism evidence="1 2">
    <name type="scientific">Paxillus rubicundulus Ve08.2h10</name>
    <dbReference type="NCBI Taxonomy" id="930991"/>
    <lineage>
        <taxon>Eukaryota</taxon>
        <taxon>Fungi</taxon>
        <taxon>Dikarya</taxon>
        <taxon>Basidiomycota</taxon>
        <taxon>Agaricomycotina</taxon>
        <taxon>Agaricomycetes</taxon>
        <taxon>Agaricomycetidae</taxon>
        <taxon>Boletales</taxon>
        <taxon>Paxilineae</taxon>
        <taxon>Paxillaceae</taxon>
        <taxon>Paxillus</taxon>
    </lineage>
</organism>
<accession>A0A0D0E762</accession>
<gene>
    <name evidence="1" type="ORF">PAXRUDRAFT_824960</name>
</gene>
<dbReference type="EMBL" id="KN824937">
    <property type="protein sequence ID" value="KIK97419.1"/>
    <property type="molecule type" value="Genomic_DNA"/>
</dbReference>
<name>A0A0D0E762_9AGAM</name>
<keyword evidence="2" id="KW-1185">Reference proteome</keyword>
<evidence type="ECO:0000313" key="2">
    <source>
        <dbReference type="Proteomes" id="UP000054538"/>
    </source>
</evidence>
<dbReference type="InParanoid" id="A0A0D0E762"/>
<protein>
    <submittedName>
        <fullName evidence="1">Uncharacterized protein</fullName>
    </submittedName>
</protein>
<dbReference type="Proteomes" id="UP000054538">
    <property type="component" value="Unassembled WGS sequence"/>
</dbReference>
<dbReference type="HOGENOM" id="CLU_2671758_0_0_1"/>
<reference evidence="2" key="2">
    <citation type="submission" date="2015-01" db="EMBL/GenBank/DDBJ databases">
        <title>Evolutionary Origins and Diversification of the Mycorrhizal Mutualists.</title>
        <authorList>
            <consortium name="DOE Joint Genome Institute"/>
            <consortium name="Mycorrhizal Genomics Consortium"/>
            <person name="Kohler A."/>
            <person name="Kuo A."/>
            <person name="Nagy L.G."/>
            <person name="Floudas D."/>
            <person name="Copeland A."/>
            <person name="Barry K.W."/>
            <person name="Cichocki N."/>
            <person name="Veneault-Fourrey C."/>
            <person name="LaButti K."/>
            <person name="Lindquist E.A."/>
            <person name="Lipzen A."/>
            <person name="Lundell T."/>
            <person name="Morin E."/>
            <person name="Murat C."/>
            <person name="Riley R."/>
            <person name="Ohm R."/>
            <person name="Sun H."/>
            <person name="Tunlid A."/>
            <person name="Henrissat B."/>
            <person name="Grigoriev I.V."/>
            <person name="Hibbett D.S."/>
            <person name="Martin F."/>
        </authorList>
    </citation>
    <scope>NUCLEOTIDE SEQUENCE [LARGE SCALE GENOMIC DNA]</scope>
    <source>
        <strain evidence="2">Ve08.2h10</strain>
    </source>
</reference>
<dbReference type="AlphaFoldDB" id="A0A0D0E762"/>
<sequence>MAVLGPAIKPVRGGTAAHLEIPKGVGMHGTVGGLRPLLDDHRKAPIDQTQAWYMPTRSEVCLSPLDAHRGCQLLS</sequence>
<evidence type="ECO:0000313" key="1">
    <source>
        <dbReference type="EMBL" id="KIK97419.1"/>
    </source>
</evidence>
<reference evidence="1 2" key="1">
    <citation type="submission" date="2014-04" db="EMBL/GenBank/DDBJ databases">
        <authorList>
            <consortium name="DOE Joint Genome Institute"/>
            <person name="Kuo A."/>
            <person name="Kohler A."/>
            <person name="Jargeat P."/>
            <person name="Nagy L.G."/>
            <person name="Floudas D."/>
            <person name="Copeland A."/>
            <person name="Barry K.W."/>
            <person name="Cichocki N."/>
            <person name="Veneault-Fourrey C."/>
            <person name="LaButti K."/>
            <person name="Lindquist E.A."/>
            <person name="Lipzen A."/>
            <person name="Lundell T."/>
            <person name="Morin E."/>
            <person name="Murat C."/>
            <person name="Sun H."/>
            <person name="Tunlid A."/>
            <person name="Henrissat B."/>
            <person name="Grigoriev I.V."/>
            <person name="Hibbett D.S."/>
            <person name="Martin F."/>
            <person name="Nordberg H.P."/>
            <person name="Cantor M.N."/>
            <person name="Hua S.X."/>
        </authorList>
    </citation>
    <scope>NUCLEOTIDE SEQUENCE [LARGE SCALE GENOMIC DNA]</scope>
    <source>
        <strain evidence="1 2">Ve08.2h10</strain>
    </source>
</reference>
<proteinExistence type="predicted"/>